<evidence type="ECO:0000256" key="2">
    <source>
        <dbReference type="ARBA" id="ARBA00022692"/>
    </source>
</evidence>
<evidence type="ECO:0000256" key="3">
    <source>
        <dbReference type="ARBA" id="ARBA00022989"/>
    </source>
</evidence>
<feature type="transmembrane region" description="Helical" evidence="5">
    <location>
        <begin position="123"/>
        <end position="147"/>
    </location>
</feature>
<reference evidence="7" key="2">
    <citation type="submission" date="2021-04" db="EMBL/GenBank/DDBJ databases">
        <title>Complete Genome sequence and Methylome Analysis of the Haloarchaeon Haloarcula sinaiiensis.</title>
        <authorList>
            <person name="Fomenkov A."/>
            <person name="DasSarma P."/>
            <person name="DasSarma S."/>
            <person name="Roberts R.J."/>
        </authorList>
    </citation>
    <scope>NUCLEOTIDE SEQUENCE</scope>
    <source>
        <strain evidence="7">ATCC 33800</strain>
    </source>
</reference>
<keyword evidence="2 5" id="KW-0812">Transmembrane</keyword>
<feature type="transmembrane region" description="Helical" evidence="5">
    <location>
        <begin position="167"/>
        <end position="187"/>
    </location>
</feature>
<dbReference type="EMBL" id="AOLR01000006">
    <property type="protein sequence ID" value="EMA15277.1"/>
    <property type="molecule type" value="Genomic_DNA"/>
</dbReference>
<keyword evidence="4 5" id="KW-0472">Membrane</keyword>
<gene>
    <name evidence="6" type="ORF">C436_04093</name>
    <name evidence="7" type="ORF">KDQ40_00175</name>
</gene>
<keyword evidence="3 5" id="KW-1133">Transmembrane helix</keyword>
<dbReference type="EC" id="3.4.21.89" evidence="7"/>
<dbReference type="InterPro" id="IPR019533">
    <property type="entry name" value="Peptidase_S26"/>
</dbReference>
<name>M0K1G9_9EURY</name>
<dbReference type="AlphaFoldDB" id="M0K1G9"/>
<dbReference type="InterPro" id="IPR036286">
    <property type="entry name" value="LexA/Signal_pep-like_sf"/>
</dbReference>
<dbReference type="SUPFAM" id="SSF51306">
    <property type="entry name" value="LexA/Signal peptidase"/>
    <property type="match status" value="1"/>
</dbReference>
<dbReference type="Proteomes" id="UP000011659">
    <property type="component" value="Unassembled WGS sequence"/>
</dbReference>
<evidence type="ECO:0000313" key="6">
    <source>
        <dbReference type="EMBL" id="EMA15277.1"/>
    </source>
</evidence>
<dbReference type="PANTHER" id="PTHR10806">
    <property type="entry name" value="SIGNAL PEPTIDASE COMPLEX CATALYTIC SUBUNIT SEC11"/>
    <property type="match status" value="1"/>
</dbReference>
<dbReference type="GO" id="GO:0009003">
    <property type="term" value="F:signal peptidase activity"/>
    <property type="evidence" value="ECO:0007669"/>
    <property type="project" value="UniProtKB-EC"/>
</dbReference>
<dbReference type="PANTHER" id="PTHR10806:SF6">
    <property type="entry name" value="SIGNAL PEPTIDASE COMPLEX CATALYTIC SUBUNIT SEC11"/>
    <property type="match status" value="1"/>
</dbReference>
<proteinExistence type="predicted"/>
<sequence length="357" mass="37718">MLRNLGLALLLLFVGALVAPAAAPVQVSYVVSDSMEPTIATNDGYVLVDAGTVSAGDIITYHSEERGTSVTHRVVDITEAGFVTQGDANPSTDQASGYPPVQPADVSGTVLTVDGDPLLIPNLGVGIALLRSYWHLTVALLAGLVLYRVAGSARQRDRDSVIRSREVILTTAVVAVVVGVALVSFAGTAQTTVYQVTEAETPGGQTLTVGAERTESLVVRTAKTPLTHVVTDTDGMTITDTTTVDEPTASTGDGDGGAIARLQARVLEPERQNMTASIPPQETTGPHRTSLRVSPYPATLPYGVVTTLHGIHPLLAALSTILVIVAPLYVLYWLLVDTMAPLRGTRSRRLRRLGRER</sequence>
<evidence type="ECO:0000256" key="1">
    <source>
        <dbReference type="ARBA" id="ARBA00004370"/>
    </source>
</evidence>
<dbReference type="CDD" id="cd06530">
    <property type="entry name" value="S26_SPase_I"/>
    <property type="match status" value="1"/>
</dbReference>
<keyword evidence="8" id="KW-1185">Reference proteome</keyword>
<comment type="subcellular location">
    <subcellularLocation>
        <location evidence="1">Membrane</location>
    </subcellularLocation>
</comment>
<dbReference type="GeneID" id="64821325"/>
<dbReference type="EMBL" id="CP073366">
    <property type="protein sequence ID" value="QUJ72204.1"/>
    <property type="molecule type" value="Genomic_DNA"/>
</dbReference>
<accession>M0K1G9</accession>
<dbReference type="NCBIfam" id="TIGR02228">
    <property type="entry name" value="sigpep_I_arch"/>
    <property type="match status" value="1"/>
</dbReference>
<keyword evidence="7" id="KW-0378">Hydrolase</keyword>
<dbReference type="RefSeq" id="WP_004958601.1">
    <property type="nucleotide sequence ID" value="NZ_AOLR01000006.1"/>
</dbReference>
<evidence type="ECO:0000256" key="5">
    <source>
        <dbReference type="SAM" id="Phobius"/>
    </source>
</evidence>
<organism evidence="6 8">
    <name type="scientific">Haloarcula marismortui ATCC 33800</name>
    <dbReference type="NCBI Taxonomy" id="662476"/>
    <lineage>
        <taxon>Archaea</taxon>
        <taxon>Methanobacteriati</taxon>
        <taxon>Methanobacteriota</taxon>
        <taxon>Stenosarchaea group</taxon>
        <taxon>Halobacteria</taxon>
        <taxon>Halobacteriales</taxon>
        <taxon>Haloarculaceae</taxon>
        <taxon>Haloarcula</taxon>
    </lineage>
</organism>
<dbReference type="OrthoDB" id="50404at2157"/>
<dbReference type="KEGG" id="hsin:KDQ40_00175"/>
<dbReference type="InterPro" id="IPR001733">
    <property type="entry name" value="Peptidase_S26B"/>
</dbReference>
<dbReference type="GO" id="GO:0006465">
    <property type="term" value="P:signal peptide processing"/>
    <property type="evidence" value="ECO:0007669"/>
    <property type="project" value="InterPro"/>
</dbReference>
<dbReference type="GO" id="GO:0004252">
    <property type="term" value="F:serine-type endopeptidase activity"/>
    <property type="evidence" value="ECO:0007669"/>
    <property type="project" value="InterPro"/>
</dbReference>
<dbReference type="PATRIC" id="fig|662476.7.peg.817"/>
<protein>
    <submittedName>
        <fullName evidence="7">Signal peptidase I</fullName>
        <ecNumber evidence="7">3.4.21.89</ecNumber>
    </submittedName>
</protein>
<dbReference type="GO" id="GO:0016020">
    <property type="term" value="C:membrane"/>
    <property type="evidence" value="ECO:0007669"/>
    <property type="project" value="UniProtKB-SubCell"/>
</dbReference>
<evidence type="ECO:0000256" key="4">
    <source>
        <dbReference type="ARBA" id="ARBA00023136"/>
    </source>
</evidence>
<evidence type="ECO:0000313" key="7">
    <source>
        <dbReference type="EMBL" id="QUJ72204.1"/>
    </source>
</evidence>
<evidence type="ECO:0000313" key="8">
    <source>
        <dbReference type="Proteomes" id="UP000011659"/>
    </source>
</evidence>
<feature type="transmembrane region" description="Helical" evidence="5">
    <location>
        <begin position="314"/>
        <end position="336"/>
    </location>
</feature>
<dbReference type="Proteomes" id="UP000682967">
    <property type="component" value="Chromosome"/>
</dbReference>
<reference evidence="6 8" key="1">
    <citation type="journal article" date="2014" name="PLoS Genet.">
        <title>Phylogenetically driven sequencing of extremely halophilic archaea reveals strategies for static and dynamic osmo-response.</title>
        <authorList>
            <person name="Becker E.A."/>
            <person name="Seitzer P.M."/>
            <person name="Tritt A."/>
            <person name="Larsen D."/>
            <person name="Krusor M."/>
            <person name="Yao A.I."/>
            <person name="Wu D."/>
            <person name="Madern D."/>
            <person name="Eisen J.A."/>
            <person name="Darling A.E."/>
            <person name="Facciotti M.T."/>
        </authorList>
    </citation>
    <scope>NUCLEOTIDE SEQUENCE [LARGE SCALE GENOMIC DNA]</scope>
    <source>
        <strain evidence="6 8">ATCC 33800</strain>
    </source>
</reference>